<feature type="transmembrane region" description="Helical" evidence="7">
    <location>
        <begin position="85"/>
        <end position="107"/>
    </location>
</feature>
<reference evidence="8" key="1">
    <citation type="submission" date="2022-06" db="EMBL/GenBank/DDBJ databases">
        <title>Vallitalea longa sp. nov., an anaerobic bacterium isolated from marine sediment.</title>
        <authorList>
            <person name="Hirano S."/>
            <person name="Terahara T."/>
            <person name="Mori K."/>
            <person name="Hamada M."/>
            <person name="Matsumoto R."/>
            <person name="Kobayashi T."/>
        </authorList>
    </citation>
    <scope>NUCLEOTIDE SEQUENCE</scope>
    <source>
        <strain evidence="8">SH18-1</strain>
    </source>
</reference>
<dbReference type="InterPro" id="IPR036259">
    <property type="entry name" value="MFS_trans_sf"/>
</dbReference>
<proteinExistence type="predicted"/>
<gene>
    <name evidence="8" type="ORF">SH1V18_21360</name>
</gene>
<evidence type="ECO:0000256" key="6">
    <source>
        <dbReference type="ARBA" id="ARBA00023136"/>
    </source>
</evidence>
<protein>
    <submittedName>
        <fullName evidence="8">Sugar transporter</fullName>
    </submittedName>
</protein>
<dbReference type="EMBL" id="BRLB01000005">
    <property type="protein sequence ID" value="GKX29656.1"/>
    <property type="molecule type" value="Genomic_DNA"/>
</dbReference>
<evidence type="ECO:0000313" key="9">
    <source>
        <dbReference type="Proteomes" id="UP001144256"/>
    </source>
</evidence>
<dbReference type="Proteomes" id="UP001144256">
    <property type="component" value="Unassembled WGS sequence"/>
</dbReference>
<keyword evidence="5 7" id="KW-1133">Transmembrane helix</keyword>
<feature type="transmembrane region" description="Helical" evidence="7">
    <location>
        <begin position="150"/>
        <end position="174"/>
    </location>
</feature>
<dbReference type="RefSeq" id="WP_281815240.1">
    <property type="nucleotide sequence ID" value="NZ_BRLB01000005.1"/>
</dbReference>
<comment type="caution">
    <text evidence="8">The sequence shown here is derived from an EMBL/GenBank/DDBJ whole genome shotgun (WGS) entry which is preliminary data.</text>
</comment>
<keyword evidence="9" id="KW-1185">Reference proteome</keyword>
<keyword evidence="3" id="KW-1003">Cell membrane</keyword>
<dbReference type="AlphaFoldDB" id="A0A9W6DE24"/>
<dbReference type="InterPro" id="IPR039672">
    <property type="entry name" value="MFS_2"/>
</dbReference>
<dbReference type="GO" id="GO:0005886">
    <property type="term" value="C:plasma membrane"/>
    <property type="evidence" value="ECO:0007669"/>
    <property type="project" value="UniProtKB-SubCell"/>
</dbReference>
<evidence type="ECO:0000256" key="4">
    <source>
        <dbReference type="ARBA" id="ARBA00022692"/>
    </source>
</evidence>
<dbReference type="GO" id="GO:0006814">
    <property type="term" value="P:sodium ion transport"/>
    <property type="evidence" value="ECO:0007669"/>
    <property type="project" value="InterPro"/>
</dbReference>
<evidence type="ECO:0000256" key="7">
    <source>
        <dbReference type="SAM" id="Phobius"/>
    </source>
</evidence>
<comment type="subcellular location">
    <subcellularLocation>
        <location evidence="1">Cell membrane</location>
        <topology evidence="1">Multi-pass membrane protein</topology>
    </subcellularLocation>
</comment>
<organism evidence="8 9">
    <name type="scientific">Vallitalea longa</name>
    <dbReference type="NCBI Taxonomy" id="2936439"/>
    <lineage>
        <taxon>Bacteria</taxon>
        <taxon>Bacillati</taxon>
        <taxon>Bacillota</taxon>
        <taxon>Clostridia</taxon>
        <taxon>Lachnospirales</taxon>
        <taxon>Vallitaleaceae</taxon>
        <taxon>Vallitalea</taxon>
    </lineage>
</organism>
<keyword evidence="4 7" id="KW-0812">Transmembrane</keyword>
<evidence type="ECO:0000313" key="8">
    <source>
        <dbReference type="EMBL" id="GKX29656.1"/>
    </source>
</evidence>
<dbReference type="PANTHER" id="PTHR11328:SF24">
    <property type="entry name" value="MAJOR FACILITATOR SUPERFAMILY (MFS) PROFILE DOMAIN-CONTAINING PROTEIN"/>
    <property type="match status" value="1"/>
</dbReference>
<dbReference type="PANTHER" id="PTHR11328">
    <property type="entry name" value="MAJOR FACILITATOR SUPERFAMILY DOMAIN-CONTAINING PROTEIN"/>
    <property type="match status" value="1"/>
</dbReference>
<dbReference type="Pfam" id="PF13347">
    <property type="entry name" value="MFS_2"/>
    <property type="match status" value="1"/>
</dbReference>
<evidence type="ECO:0000256" key="2">
    <source>
        <dbReference type="ARBA" id="ARBA00022448"/>
    </source>
</evidence>
<evidence type="ECO:0000256" key="3">
    <source>
        <dbReference type="ARBA" id="ARBA00022475"/>
    </source>
</evidence>
<feature type="transmembrane region" description="Helical" evidence="7">
    <location>
        <begin position="387"/>
        <end position="406"/>
    </location>
</feature>
<evidence type="ECO:0000256" key="1">
    <source>
        <dbReference type="ARBA" id="ARBA00004651"/>
    </source>
</evidence>
<feature type="transmembrane region" description="Helical" evidence="7">
    <location>
        <begin position="113"/>
        <end position="129"/>
    </location>
</feature>
<dbReference type="Gene3D" id="1.20.1250.20">
    <property type="entry name" value="MFS general substrate transporter like domains"/>
    <property type="match status" value="1"/>
</dbReference>
<dbReference type="GO" id="GO:0008643">
    <property type="term" value="P:carbohydrate transport"/>
    <property type="evidence" value="ECO:0007669"/>
    <property type="project" value="InterPro"/>
</dbReference>
<dbReference type="InterPro" id="IPR018043">
    <property type="entry name" value="Na/Gal_symport_CS"/>
</dbReference>
<dbReference type="GO" id="GO:0015293">
    <property type="term" value="F:symporter activity"/>
    <property type="evidence" value="ECO:0007669"/>
    <property type="project" value="InterPro"/>
</dbReference>
<name>A0A9W6DE24_9FIRM</name>
<feature type="transmembrane region" description="Helical" evidence="7">
    <location>
        <begin position="418"/>
        <end position="440"/>
    </location>
</feature>
<dbReference type="SUPFAM" id="SSF103473">
    <property type="entry name" value="MFS general substrate transporter"/>
    <property type="match status" value="1"/>
</dbReference>
<dbReference type="PROSITE" id="PS00872">
    <property type="entry name" value="NA_GALACTOSIDE_SYMP"/>
    <property type="match status" value="1"/>
</dbReference>
<evidence type="ECO:0000256" key="5">
    <source>
        <dbReference type="ARBA" id="ARBA00022989"/>
    </source>
</evidence>
<keyword evidence="2" id="KW-0813">Transport</keyword>
<feature type="transmembrane region" description="Helical" evidence="7">
    <location>
        <begin position="189"/>
        <end position="209"/>
    </location>
</feature>
<feature type="transmembrane region" description="Helical" evidence="7">
    <location>
        <begin position="275"/>
        <end position="294"/>
    </location>
</feature>
<sequence length="469" mass="51721">MSTRTFNKASKGEIFGFSFNNASTNAVFIALSTYFLVYCTEIYNMSPVTVGLIMTGTRILDAVTDPVIGILIDKTDTKFGRFRPWILAGSLISALSFILLFCGFQTGSKFGDIVLIVILYSIFIVGYTMQTACTKSAQTIVTAQKGQRTILNAFGMMWTLVVYALILGTVLPIINAGGGNGVALGWRNAAIYIAIIQVVFAVFVIISLGKKDVRQNYIKTEQKIQPKLKNYVDVFAHNRALQMLIVAASTNKIAQTLQSGMTLVFYFYVVQNQDLQGIVPTISMVIMIVVMFFSIKIISKYGRVEVFKWSSIGGFVYGLAMIPLISLNPSSMIWLIVVLAINQILISGTTDQNLISMIGDAADYEYYLNGRFIPGMIGTAFSFIDKVISSLSSTLVGFILAGAGFVSITETPRSPRMFWTVLIAYCAIPALGHFCSIIGMKYHPLKKAYHEKMLEELSERGDYNSRKAV</sequence>
<keyword evidence="8" id="KW-0762">Sugar transport</keyword>
<keyword evidence="6 7" id="KW-0472">Membrane</keyword>
<accession>A0A9W6DE24</accession>